<comment type="caution">
    <text evidence="1">The sequence shown here is derived from an EMBL/GenBank/DDBJ whole genome shotgun (WGS) entry which is preliminary data.</text>
</comment>
<reference evidence="1 2" key="1">
    <citation type="journal article" date="2021" name="Elife">
        <title>Chloroplast acquisition without the gene transfer in kleptoplastic sea slugs, Plakobranchus ocellatus.</title>
        <authorList>
            <person name="Maeda T."/>
            <person name="Takahashi S."/>
            <person name="Yoshida T."/>
            <person name="Shimamura S."/>
            <person name="Takaki Y."/>
            <person name="Nagai Y."/>
            <person name="Toyoda A."/>
            <person name="Suzuki Y."/>
            <person name="Arimoto A."/>
            <person name="Ishii H."/>
            <person name="Satoh N."/>
            <person name="Nishiyama T."/>
            <person name="Hasebe M."/>
            <person name="Maruyama T."/>
            <person name="Minagawa J."/>
            <person name="Obokata J."/>
            <person name="Shigenobu S."/>
        </authorList>
    </citation>
    <scope>NUCLEOTIDE SEQUENCE [LARGE SCALE GENOMIC DNA]</scope>
</reference>
<evidence type="ECO:0000313" key="1">
    <source>
        <dbReference type="EMBL" id="GFR67143.1"/>
    </source>
</evidence>
<accession>A0AAV4F366</accession>
<proteinExistence type="predicted"/>
<gene>
    <name evidence="1" type="ORF">ElyMa_000245600</name>
</gene>
<name>A0AAV4F366_9GAST</name>
<organism evidence="1 2">
    <name type="scientific">Elysia marginata</name>
    <dbReference type="NCBI Taxonomy" id="1093978"/>
    <lineage>
        <taxon>Eukaryota</taxon>
        <taxon>Metazoa</taxon>
        <taxon>Spiralia</taxon>
        <taxon>Lophotrochozoa</taxon>
        <taxon>Mollusca</taxon>
        <taxon>Gastropoda</taxon>
        <taxon>Heterobranchia</taxon>
        <taxon>Euthyneura</taxon>
        <taxon>Panpulmonata</taxon>
        <taxon>Sacoglossa</taxon>
        <taxon>Placobranchoidea</taxon>
        <taxon>Plakobranchidae</taxon>
        <taxon>Elysia</taxon>
    </lineage>
</organism>
<dbReference type="PANTHER" id="PTHR10773">
    <property type="entry name" value="DNA-DIRECTED RNA POLYMERASES I, II, AND III SUBUNIT RPABC2"/>
    <property type="match status" value="1"/>
</dbReference>
<protein>
    <recommendedName>
        <fullName evidence="3">DUF4371 domain-containing protein</fullName>
    </recommendedName>
</protein>
<sequence>MKDVCTTCSAFDKSDKKSEEMKLKQENHRKEINTIRKYRDDTKKDTETDKTIAAAAFDLEEVLPLPKTNEGDIYYSRQLNNHNLSVYGYHDKTGHNCLWNETTAKRGSNEIASCVMTYLDNLNNKGSFKTVRLLSDSCGGQNRNRQFMAML</sequence>
<evidence type="ECO:0008006" key="3">
    <source>
        <dbReference type="Google" id="ProtNLM"/>
    </source>
</evidence>
<dbReference type="EMBL" id="BMAT01000485">
    <property type="protein sequence ID" value="GFR67143.1"/>
    <property type="molecule type" value="Genomic_DNA"/>
</dbReference>
<dbReference type="PANTHER" id="PTHR10773:SF19">
    <property type="match status" value="1"/>
</dbReference>
<dbReference type="Proteomes" id="UP000762676">
    <property type="component" value="Unassembled WGS sequence"/>
</dbReference>
<dbReference type="AlphaFoldDB" id="A0AAV4F366"/>
<keyword evidence="2" id="KW-1185">Reference proteome</keyword>
<evidence type="ECO:0000313" key="2">
    <source>
        <dbReference type="Proteomes" id="UP000762676"/>
    </source>
</evidence>